<organism evidence="2 3">
    <name type="scientific">Ramlibacter albus</name>
    <dbReference type="NCBI Taxonomy" id="2079448"/>
    <lineage>
        <taxon>Bacteria</taxon>
        <taxon>Pseudomonadati</taxon>
        <taxon>Pseudomonadota</taxon>
        <taxon>Betaproteobacteria</taxon>
        <taxon>Burkholderiales</taxon>
        <taxon>Comamonadaceae</taxon>
        <taxon>Ramlibacter</taxon>
    </lineage>
</organism>
<dbReference type="Proteomes" id="UP000596827">
    <property type="component" value="Unassembled WGS sequence"/>
</dbReference>
<dbReference type="RefSeq" id="WP_187080924.1">
    <property type="nucleotide sequence ID" value="NZ_JACORU010000002.1"/>
</dbReference>
<reference evidence="2" key="1">
    <citation type="submission" date="2020-08" db="EMBL/GenBank/DDBJ databases">
        <title>Ramlibacter sp. GTP1 16S ribosomal RNA gene genome sequencing and assembly.</title>
        <authorList>
            <person name="Kang M."/>
        </authorList>
    </citation>
    <scope>NUCLEOTIDE SEQUENCE</scope>
    <source>
        <strain evidence="2">GTP1</strain>
    </source>
</reference>
<evidence type="ECO:0000313" key="3">
    <source>
        <dbReference type="Proteomes" id="UP000596827"/>
    </source>
</evidence>
<feature type="chain" id="PRO_5037624430" evidence="1">
    <location>
        <begin position="21"/>
        <end position="318"/>
    </location>
</feature>
<comment type="caution">
    <text evidence="2">The sequence shown here is derived from an EMBL/GenBank/DDBJ whole genome shotgun (WGS) entry which is preliminary data.</text>
</comment>
<keyword evidence="1" id="KW-0732">Signal</keyword>
<sequence length="318" mass="33281">MKACLKCLAAIGCACGTAFAVEGGIYYGTRYDPYTDLDDTLNQLLRCASAKTDEHLTVVFGCGQTDFTTLPGAVEAVTLNPQGGPTGKKVGVHLETEADGFVKWQDERSCFATGRKEVATTSSGPLTAVTAHDMNPLIHSLALDGVRVHALDLRDPNASTLLHGDDNITIVQMQALLAWAQEKDGAVSLPGTGRAWNIVQLWPQFAGERASAARPLIGLLRNAPNGTSYLFIGTRGDSASLTQPVVDGLSVERESKGDLVGQLCLEGTCKGAVVIASPAMAGPVAECVAEQAAQGVALTRNIEVYTKKGSGCVPEGAH</sequence>
<dbReference type="EMBL" id="JACORU010000002">
    <property type="protein sequence ID" value="MBC5764454.1"/>
    <property type="molecule type" value="Genomic_DNA"/>
</dbReference>
<proteinExistence type="predicted"/>
<feature type="signal peptide" evidence="1">
    <location>
        <begin position="1"/>
        <end position="20"/>
    </location>
</feature>
<gene>
    <name evidence="2" type="ORF">H8R02_08335</name>
</gene>
<name>A0A923M7Z5_9BURK</name>
<accession>A0A923M7Z5</accession>
<dbReference type="AlphaFoldDB" id="A0A923M7Z5"/>
<evidence type="ECO:0000313" key="2">
    <source>
        <dbReference type="EMBL" id="MBC5764454.1"/>
    </source>
</evidence>
<keyword evidence="3" id="KW-1185">Reference proteome</keyword>
<evidence type="ECO:0000256" key="1">
    <source>
        <dbReference type="SAM" id="SignalP"/>
    </source>
</evidence>
<protein>
    <submittedName>
        <fullName evidence="2">Uncharacterized protein</fullName>
    </submittedName>
</protein>